<comment type="caution">
    <text evidence="4">The sequence shown here is derived from an EMBL/GenBank/DDBJ whole genome shotgun (WGS) entry which is preliminary data.</text>
</comment>
<evidence type="ECO:0000259" key="3">
    <source>
        <dbReference type="PROSITE" id="PS50157"/>
    </source>
</evidence>
<keyword evidence="5" id="KW-1185">Reference proteome</keyword>
<name>A0A0L1J814_ASPN3</name>
<feature type="compositionally biased region" description="Acidic residues" evidence="2">
    <location>
        <begin position="742"/>
        <end position="752"/>
    </location>
</feature>
<feature type="region of interest" description="Disordered" evidence="2">
    <location>
        <begin position="385"/>
        <end position="466"/>
    </location>
</feature>
<feature type="region of interest" description="Disordered" evidence="2">
    <location>
        <begin position="536"/>
        <end position="558"/>
    </location>
</feature>
<dbReference type="InterPro" id="IPR013087">
    <property type="entry name" value="Znf_C2H2_type"/>
</dbReference>
<keyword evidence="1" id="KW-0863">Zinc-finger</keyword>
<feature type="compositionally biased region" description="Low complexity" evidence="2">
    <location>
        <begin position="442"/>
        <end position="451"/>
    </location>
</feature>
<protein>
    <recommendedName>
        <fullName evidence="3">C2H2-type domain-containing protein</fullName>
    </recommendedName>
</protein>
<gene>
    <name evidence="4" type="ORF">ANOM_003854</name>
</gene>
<keyword evidence="1" id="KW-0479">Metal-binding</keyword>
<feature type="compositionally biased region" description="Low complexity" evidence="2">
    <location>
        <begin position="488"/>
        <end position="498"/>
    </location>
</feature>
<feature type="compositionally biased region" description="Polar residues" evidence="2">
    <location>
        <begin position="135"/>
        <end position="155"/>
    </location>
</feature>
<reference evidence="4 5" key="1">
    <citation type="submission" date="2014-06" db="EMBL/GenBank/DDBJ databases">
        <title>The Genome of the Aflatoxigenic Filamentous Fungus Aspergillus nomius.</title>
        <authorList>
            <person name="Moore M.G."/>
            <person name="Shannon B.M."/>
            <person name="Brian M.M."/>
        </authorList>
    </citation>
    <scope>NUCLEOTIDE SEQUENCE [LARGE SCALE GENOMIC DNA]</scope>
    <source>
        <strain evidence="4 5">NRRL 13137</strain>
    </source>
</reference>
<dbReference type="GeneID" id="26805658"/>
<dbReference type="RefSeq" id="XP_015408815.1">
    <property type="nucleotide sequence ID" value="XM_015549111.1"/>
</dbReference>
<evidence type="ECO:0000256" key="1">
    <source>
        <dbReference type="PROSITE-ProRule" id="PRU00042"/>
    </source>
</evidence>
<feature type="region of interest" description="Disordered" evidence="2">
    <location>
        <begin position="722"/>
        <end position="752"/>
    </location>
</feature>
<feature type="compositionally biased region" description="Polar residues" evidence="2">
    <location>
        <begin position="401"/>
        <end position="418"/>
    </location>
</feature>
<dbReference type="GO" id="GO:0008270">
    <property type="term" value="F:zinc ion binding"/>
    <property type="evidence" value="ECO:0007669"/>
    <property type="project" value="UniProtKB-KW"/>
</dbReference>
<feature type="domain" description="C2H2-type" evidence="3">
    <location>
        <begin position="589"/>
        <end position="619"/>
    </location>
</feature>
<dbReference type="EMBL" id="JNOM01000067">
    <property type="protein sequence ID" value="KNG87892.1"/>
    <property type="molecule type" value="Genomic_DNA"/>
</dbReference>
<evidence type="ECO:0000313" key="4">
    <source>
        <dbReference type="EMBL" id="KNG87892.1"/>
    </source>
</evidence>
<feature type="region of interest" description="Disordered" evidence="2">
    <location>
        <begin position="135"/>
        <end position="158"/>
    </location>
</feature>
<feature type="compositionally biased region" description="Basic and acidic residues" evidence="2">
    <location>
        <begin position="505"/>
        <end position="516"/>
    </location>
</feature>
<feature type="compositionally biased region" description="Polar residues" evidence="2">
    <location>
        <begin position="538"/>
        <end position="554"/>
    </location>
</feature>
<sequence>LAAMNEPNPKRLAWDNSGDILQGMLDRQVAPASPQLEYSSDGLLVSEYALSDPASFLGLQFGPDSAVIPHSHLSMLNQWPPHHQQTSSPPPQPSLDVSQYHHPRLKSNQDAWNPLQVTGVPVNTSLWGFPNANNLQQTSEGGRKYSTGQYSATSESDSHYNGFHPSDSGYCSHSCATRSVTTSSYAVDSVSSPFLAPHEHEQEDRSSILDLGPSHCGDTVVDALEMAESSSLMCHDMITCDYPNCPWTGKCPSDKRKHEARHRKLFKCDEPGCTRKEGFGTINDLARHKKCVHKQEPERGPKVLYMCFGRNCPRRGKEWPRLDNFRQHLSRMHNDEDTNELLKRSHDWYESCVKPRVEPSSFADHISDEVTVAASDSEYVRRDSGQDLYSLRSPDTPLFRPSNQPGLQSNKNSQTQRRYSALDSTPRLPARDTAQGLELPALTTLNLSSNTDLEPSTSSRLGHAQSDRMENMVSEMATNMVNVMASMMNSSSNDSGNSQRRHSHHMGDKLESLERNNGLSDERREMMQKILSAALDQVSGNPEPSQADSQTVPDSKSDKKGWIQCEFCTKRTRLRCEMKKHKKRHERPYGCTFEKCSKTFGSKADWKRHENSQHFPLQSWRCTLPDATQGDQSCARLFYDQGEYARHLKKHHHAEDTEVQTALSKNSIGPHGQSQFWCGFCRDIIPLKGQGLAAWNERFNHIDTEHFKNGERIEDWLLPSGHLTKGRERDGKERIGTHADGDGEPPVDDVSDDDTVGSICNSEGENPRDDTPVAAPEQVHNLPLRQVNTHVQNNSPMFNPLPDQTNLRKRKFSAPQPSLDYYIRADIPAMEKRYKTDDAIQSHYGNLVYCCQCTQGPFPWSYTAQCLCCPHSFCGSCGSERQPLPNGYIESS</sequence>
<feature type="compositionally biased region" description="Basic and acidic residues" evidence="2">
    <location>
        <begin position="725"/>
        <end position="741"/>
    </location>
</feature>
<dbReference type="Gene3D" id="3.30.160.60">
    <property type="entry name" value="Classic Zinc Finger"/>
    <property type="match status" value="1"/>
</dbReference>
<feature type="region of interest" description="Disordered" evidence="2">
    <location>
        <begin position="76"/>
        <end position="98"/>
    </location>
</feature>
<organism evidence="4 5">
    <name type="scientific">Aspergillus nomiae NRRL (strain ATCC 15546 / NRRL 13137 / CBS 260.88 / M93)</name>
    <dbReference type="NCBI Taxonomy" id="1509407"/>
    <lineage>
        <taxon>Eukaryota</taxon>
        <taxon>Fungi</taxon>
        <taxon>Dikarya</taxon>
        <taxon>Ascomycota</taxon>
        <taxon>Pezizomycotina</taxon>
        <taxon>Eurotiomycetes</taxon>
        <taxon>Eurotiomycetidae</taxon>
        <taxon>Eurotiales</taxon>
        <taxon>Aspergillaceae</taxon>
        <taxon>Aspergillus</taxon>
        <taxon>Aspergillus subgen. Circumdati</taxon>
    </lineage>
</organism>
<dbReference type="AlphaFoldDB" id="A0A0L1J814"/>
<dbReference type="SMART" id="SM00355">
    <property type="entry name" value="ZnF_C2H2"/>
    <property type="match status" value="6"/>
</dbReference>
<evidence type="ECO:0000313" key="5">
    <source>
        <dbReference type="Proteomes" id="UP000037505"/>
    </source>
</evidence>
<dbReference type="PROSITE" id="PS50157">
    <property type="entry name" value="ZINC_FINGER_C2H2_2"/>
    <property type="match status" value="1"/>
</dbReference>
<accession>A0A0L1J814</accession>
<dbReference type="Proteomes" id="UP000037505">
    <property type="component" value="Unassembled WGS sequence"/>
</dbReference>
<keyword evidence="1" id="KW-0862">Zinc</keyword>
<proteinExistence type="predicted"/>
<feature type="region of interest" description="Disordered" evidence="2">
    <location>
        <begin position="488"/>
        <end position="516"/>
    </location>
</feature>
<dbReference type="OrthoDB" id="6077919at2759"/>
<dbReference type="STRING" id="1509407.A0A0L1J814"/>
<evidence type="ECO:0000256" key="2">
    <source>
        <dbReference type="SAM" id="MobiDB-lite"/>
    </source>
</evidence>
<feature type="non-terminal residue" evidence="4">
    <location>
        <position position="1"/>
    </location>
</feature>
<dbReference type="PROSITE" id="PS00028">
    <property type="entry name" value="ZINC_FINGER_C2H2_1"/>
    <property type="match status" value="1"/>
</dbReference>